<keyword evidence="1" id="KW-0812">Transmembrane</keyword>
<keyword evidence="1" id="KW-1133">Transmembrane helix</keyword>
<keyword evidence="1" id="KW-0472">Membrane</keyword>
<evidence type="ECO:0000256" key="1">
    <source>
        <dbReference type="SAM" id="Phobius"/>
    </source>
</evidence>
<protein>
    <submittedName>
        <fullName evidence="2">Uncharacterized protein</fullName>
    </submittedName>
</protein>
<accession>A0A839TJ77</accession>
<name>A0A839TJ77_9BACL</name>
<organism evidence="2 3">
    <name type="scientific">Paenibacillus rhizosphaerae</name>
    <dbReference type="NCBI Taxonomy" id="297318"/>
    <lineage>
        <taxon>Bacteria</taxon>
        <taxon>Bacillati</taxon>
        <taxon>Bacillota</taxon>
        <taxon>Bacilli</taxon>
        <taxon>Bacillales</taxon>
        <taxon>Paenibacillaceae</taxon>
        <taxon>Paenibacillus</taxon>
    </lineage>
</organism>
<dbReference type="EMBL" id="JACHXJ010000001">
    <property type="protein sequence ID" value="MBB3125448.1"/>
    <property type="molecule type" value="Genomic_DNA"/>
</dbReference>
<dbReference type="AlphaFoldDB" id="A0A839TJ77"/>
<evidence type="ECO:0000313" key="3">
    <source>
        <dbReference type="Proteomes" id="UP000517523"/>
    </source>
</evidence>
<reference evidence="2 3" key="1">
    <citation type="submission" date="2020-08" db="EMBL/GenBank/DDBJ databases">
        <title>Genomic Encyclopedia of Type Strains, Phase III (KMG-III): the genomes of soil and plant-associated and newly described type strains.</title>
        <authorList>
            <person name="Whitman W."/>
        </authorList>
    </citation>
    <scope>NUCLEOTIDE SEQUENCE [LARGE SCALE GENOMIC DNA]</scope>
    <source>
        <strain evidence="2 3">CECT 5831</strain>
    </source>
</reference>
<proteinExistence type="predicted"/>
<gene>
    <name evidence="2" type="ORF">FHS19_000102</name>
</gene>
<feature type="transmembrane region" description="Helical" evidence="1">
    <location>
        <begin position="7"/>
        <end position="23"/>
    </location>
</feature>
<comment type="caution">
    <text evidence="2">The sequence shown here is derived from an EMBL/GenBank/DDBJ whole genome shotgun (WGS) entry which is preliminary data.</text>
</comment>
<dbReference type="Proteomes" id="UP000517523">
    <property type="component" value="Unassembled WGS sequence"/>
</dbReference>
<evidence type="ECO:0000313" key="2">
    <source>
        <dbReference type="EMBL" id="MBB3125448.1"/>
    </source>
</evidence>
<sequence>MVKTINIYKRLVWIGAIISALAFSLTGELFYLVFVVINILELIFVPRWIERFKK</sequence>